<evidence type="ECO:0000256" key="1">
    <source>
        <dbReference type="ARBA" id="ARBA00004496"/>
    </source>
</evidence>
<dbReference type="EMBL" id="CWKH01000002">
    <property type="protein sequence ID" value="CRZ17160.1"/>
    <property type="molecule type" value="Genomic_DNA"/>
</dbReference>
<feature type="compositionally biased region" description="Basic and acidic residues" evidence="3">
    <location>
        <begin position="713"/>
        <end position="724"/>
    </location>
</feature>
<dbReference type="PANTHER" id="PTHR31250:SF27">
    <property type="entry name" value="IQ DOMAIN-CONTAINING PROTEIN IQM5"/>
    <property type="match status" value="1"/>
</dbReference>
<dbReference type="Proteomes" id="UP000199147">
    <property type="component" value="Unassembled WGS sequence"/>
</dbReference>
<feature type="compositionally biased region" description="Low complexity" evidence="3">
    <location>
        <begin position="561"/>
        <end position="579"/>
    </location>
</feature>
<dbReference type="AlphaFoldDB" id="A0A0H5RSL0"/>
<feature type="compositionally biased region" description="Polar residues" evidence="3">
    <location>
        <begin position="616"/>
        <end position="639"/>
    </location>
</feature>
<keyword evidence="5" id="KW-1185">Reference proteome</keyword>
<proteinExistence type="predicted"/>
<name>A0A0H5RSL0_9MYCO</name>
<feature type="compositionally biased region" description="Polar residues" evidence="3">
    <location>
        <begin position="580"/>
        <end position="603"/>
    </location>
</feature>
<keyword evidence="2" id="KW-0963">Cytoplasm</keyword>
<dbReference type="RefSeq" id="WP_131725184.1">
    <property type="nucleotide sequence ID" value="NZ_CWKH01000002.1"/>
</dbReference>
<evidence type="ECO:0000313" key="4">
    <source>
        <dbReference type="EMBL" id="CRZ17160.1"/>
    </source>
</evidence>
<dbReference type="OrthoDB" id="3194844at2"/>
<evidence type="ECO:0000256" key="2">
    <source>
        <dbReference type="ARBA" id="ARBA00022490"/>
    </source>
</evidence>
<evidence type="ECO:0000313" key="5">
    <source>
        <dbReference type="Proteomes" id="UP000199147"/>
    </source>
</evidence>
<organism evidence="4 5">
    <name type="scientific">Mycolicibacterium neworleansense</name>
    <dbReference type="NCBI Taxonomy" id="146018"/>
    <lineage>
        <taxon>Bacteria</taxon>
        <taxon>Bacillati</taxon>
        <taxon>Actinomycetota</taxon>
        <taxon>Actinomycetes</taxon>
        <taxon>Mycobacteriales</taxon>
        <taxon>Mycobacteriaceae</taxon>
        <taxon>Mycolicibacterium</taxon>
    </lineage>
</organism>
<feature type="region of interest" description="Disordered" evidence="3">
    <location>
        <begin position="465"/>
        <end position="749"/>
    </location>
</feature>
<protein>
    <submittedName>
        <fullName evidence="4">ADP-ribosyltransferse</fullName>
    </submittedName>
</protein>
<reference evidence="5" key="1">
    <citation type="submission" date="2015-07" db="EMBL/GenBank/DDBJ databases">
        <authorList>
            <person name="Urmite Genomes"/>
        </authorList>
    </citation>
    <scope>NUCLEOTIDE SEQUENCE [LARGE SCALE GENOMIC DNA]</scope>
    <source>
        <strain evidence="5">type strain: ATCC 49404</strain>
    </source>
</reference>
<dbReference type="GO" id="GO:0005737">
    <property type="term" value="C:cytoplasm"/>
    <property type="evidence" value="ECO:0007669"/>
    <property type="project" value="UniProtKB-SubCell"/>
</dbReference>
<comment type="subcellular location">
    <subcellularLocation>
        <location evidence="1">Cytoplasm</location>
    </subcellularLocation>
</comment>
<dbReference type="PANTHER" id="PTHR31250">
    <property type="entry name" value="IQ DOMAIN-CONTAINING PROTEIN IQM3"/>
    <property type="match status" value="1"/>
</dbReference>
<sequence length="883" mass="91625">MTATAGRIGTSGDRLEVDPDALIRDGRELGSLGTQLGMLSDSLGASLADGIASGTDPAGANFGLTYGDLAQSFANGLAMAANALKSVGYMLEATGFNYKNADVASTVGGAGPTGGVGDVPDTTTAADAALGPSVTRTPPPGLWGLVEPLVPIPWPSGVPALMGVTAAQWENYASGFEVVQAQVDGVKTAVSLHVRHLAEGPKINEAMVGLHEGVAALAALASGTADVIKGFAKGVQDAQDAIRRILDRISSSGLIDTVKGLFTGDGLQILREIANEVGAALKYLQSQVKAFVGLLQQLTQAIGDAMTGLQKWVRPRLEEVFGEKVGRNLAAQFTLLSDVNIGMTTGLVNAVAGVVAMADPDTWKGMYDVGMSVLHDPTKLDDVLLTMGREFVAYDSLKSDHPGRGIGEAGFNVISSLNPGGVASKAGMAAKAAERIKGLAEDGKLSKLGDLAKLGAGKNNLDALDSLGGSKAPESVEFTPAPRVPESVIGPRLPDGFGASVGRPGQDGPKGLQESPGARSFHGDGGDGPSDPPARAAGPSESAPGHSAGLSPQPPMGAGPGHPVDSPDSPGPSSGDPVPTSRNYDPDSYSTASDPETLTTPGLQKSAHATPEYVQPQATHQSPNSEPYNSGHLSGNQGHSPGVREDAGRGPFANHMSNDTHPAASPEPLLNQQPDGQAPDSPHSPHHPGEPSDDPLAPGTPTDSDAVDPDDFAAEHPPLHREDPYPVQYMPGMFDNETDPNHSPFLGQSVERWPPEEIEQHRIVVDQNGLLRHIDGRLFDTRDAILWNREGGKAIFTMDPQGNIYASLEQEVGRIHHSTLSSGRPVAGAGELAVIDGRLKEVTGNSGHYRPLRSNTQNVLDELESRGVDLSSVSIDWIAPEGT</sequence>
<gene>
    <name evidence="4" type="ORF">BN2156_04041</name>
</gene>
<evidence type="ECO:0000256" key="3">
    <source>
        <dbReference type="SAM" id="MobiDB-lite"/>
    </source>
</evidence>
<dbReference type="STRING" id="146018.BN2156_04041"/>
<accession>A0A0H5RSL0</accession>
<dbReference type="InterPro" id="IPR044159">
    <property type="entry name" value="IQM"/>
</dbReference>